<sequence>MNEIAESSDDVEPFCEDYGLYLKQYARVNITICLPQLKQPGQSISNWDLMERLKKAVQPVKLSSIRVSTSTIELVRFEAELPCRKILSKVIKALDGYSLKVAGFIEPLKVRAAEAKSDFPTRHDWDNYFLNAKNMDEKKAGLRPDTVYLAKVPSNWFKEPDSSLSSDLPNPAVLQKVFEQFGKVRCVDIPICDPYRKYMPSSVSGMRNAGFSFGQEVLFEGYVQFVEYISFMRAMDTLRNMKLVKLMRDGRKFEASIKVDFDKHGHLSENNIRLREEARERLRKEEQAKLENEARKRKETEGKETEYKKVEREEKRKQKKLQEKSSDDEEKRQELLEAKRRKELNARRKLSSRRLLLALFDRIAEKKRKQKKLKIAKEKEDRESSPVIDILADNDGISNDLEHRLRQALLKEQELRIRRRIEAKLLLRENSAPSKSGRKRKSHDDHSKD</sequence>
<evidence type="ECO:0000313" key="2">
    <source>
        <dbReference type="EMBL" id="MFH4976951.1"/>
    </source>
</evidence>
<feature type="region of interest" description="Disordered" evidence="1">
    <location>
        <begin position="285"/>
        <end position="332"/>
    </location>
</feature>
<accession>A0ABD6ECM5</accession>
<dbReference type="InterPro" id="IPR056852">
    <property type="entry name" value="AK17A/B"/>
</dbReference>
<protein>
    <recommendedName>
        <fullName evidence="4">A-kinase anchor protein 17A</fullName>
    </recommendedName>
</protein>
<proteinExistence type="predicted"/>
<gene>
    <name evidence="2" type="ORF">AB6A40_003660</name>
</gene>
<organism evidence="2 3">
    <name type="scientific">Gnathostoma spinigerum</name>
    <dbReference type="NCBI Taxonomy" id="75299"/>
    <lineage>
        <taxon>Eukaryota</taxon>
        <taxon>Metazoa</taxon>
        <taxon>Ecdysozoa</taxon>
        <taxon>Nematoda</taxon>
        <taxon>Chromadorea</taxon>
        <taxon>Rhabditida</taxon>
        <taxon>Spirurina</taxon>
        <taxon>Gnathostomatomorpha</taxon>
        <taxon>Gnathostomatoidea</taxon>
        <taxon>Gnathostomatidae</taxon>
        <taxon>Gnathostoma</taxon>
    </lineage>
</organism>
<evidence type="ECO:0000313" key="3">
    <source>
        <dbReference type="Proteomes" id="UP001608902"/>
    </source>
</evidence>
<evidence type="ECO:0000256" key="1">
    <source>
        <dbReference type="SAM" id="MobiDB-lite"/>
    </source>
</evidence>
<dbReference type="CDD" id="cd12264">
    <property type="entry name" value="RRM_AKAP17A"/>
    <property type="match status" value="1"/>
</dbReference>
<dbReference type="Pfam" id="PF25015">
    <property type="entry name" value="RBD_AKAP-17A"/>
    <property type="match status" value="1"/>
</dbReference>
<keyword evidence="3" id="KW-1185">Reference proteome</keyword>
<dbReference type="Proteomes" id="UP001608902">
    <property type="component" value="Unassembled WGS sequence"/>
</dbReference>
<dbReference type="AlphaFoldDB" id="A0ABD6ECM5"/>
<dbReference type="PANTHER" id="PTHR12484">
    <property type="entry name" value="B-LYMPHOCYTE ANTIGEN-RELATED"/>
    <property type="match status" value="1"/>
</dbReference>
<evidence type="ECO:0008006" key="4">
    <source>
        <dbReference type="Google" id="ProtNLM"/>
    </source>
</evidence>
<dbReference type="EMBL" id="JBGFUD010001951">
    <property type="protein sequence ID" value="MFH4976951.1"/>
    <property type="molecule type" value="Genomic_DNA"/>
</dbReference>
<dbReference type="PANTHER" id="PTHR12484:SF4">
    <property type="entry name" value="A-KINASE ANCHOR PROTEIN 17A"/>
    <property type="match status" value="1"/>
</dbReference>
<name>A0ABD6ECM5_9BILA</name>
<comment type="caution">
    <text evidence="2">The sequence shown here is derived from an EMBL/GenBank/DDBJ whole genome shotgun (WGS) entry which is preliminary data.</text>
</comment>
<feature type="region of interest" description="Disordered" evidence="1">
    <location>
        <begin position="426"/>
        <end position="449"/>
    </location>
</feature>
<reference evidence="2 3" key="1">
    <citation type="submission" date="2024-08" db="EMBL/GenBank/DDBJ databases">
        <title>Gnathostoma spinigerum genome.</title>
        <authorList>
            <person name="Gonzalez-Bertolin B."/>
            <person name="Monzon S."/>
            <person name="Zaballos A."/>
            <person name="Jimenez P."/>
            <person name="Dekumyoy P."/>
            <person name="Varona S."/>
            <person name="Cuesta I."/>
            <person name="Sumanam S."/>
            <person name="Adisakwattana P."/>
            <person name="Gasser R.B."/>
            <person name="Hernandez-Gonzalez A."/>
            <person name="Young N.D."/>
            <person name="Perteguer M.J."/>
        </authorList>
    </citation>
    <scope>NUCLEOTIDE SEQUENCE [LARGE SCALE GENOMIC DNA]</scope>
    <source>
        <strain evidence="2">AL3</strain>
        <tissue evidence="2">Liver</tissue>
    </source>
</reference>